<evidence type="ECO:0000313" key="2">
    <source>
        <dbReference type="Proteomes" id="UP000016924"/>
    </source>
</evidence>
<name>R7YJW5_CONA1</name>
<accession>R7YJW5</accession>
<dbReference type="AlphaFoldDB" id="R7YJW5"/>
<dbReference type="EMBL" id="JH767558">
    <property type="protein sequence ID" value="EON62217.1"/>
    <property type="molecule type" value="Genomic_DNA"/>
</dbReference>
<reference evidence="2" key="1">
    <citation type="submission" date="2012-06" db="EMBL/GenBank/DDBJ databases">
        <title>The genome sequence of Coniosporium apollinis CBS 100218.</title>
        <authorList>
            <consortium name="The Broad Institute Genome Sequencing Platform"/>
            <person name="Cuomo C."/>
            <person name="Gorbushina A."/>
            <person name="Noack S."/>
            <person name="Walker B."/>
            <person name="Young S.K."/>
            <person name="Zeng Q."/>
            <person name="Gargeya S."/>
            <person name="Fitzgerald M."/>
            <person name="Haas B."/>
            <person name="Abouelleil A."/>
            <person name="Alvarado L."/>
            <person name="Arachchi H.M."/>
            <person name="Berlin A.M."/>
            <person name="Chapman S.B."/>
            <person name="Goldberg J."/>
            <person name="Griggs A."/>
            <person name="Gujja S."/>
            <person name="Hansen M."/>
            <person name="Howarth C."/>
            <person name="Imamovic A."/>
            <person name="Larimer J."/>
            <person name="McCowan C."/>
            <person name="Montmayeur A."/>
            <person name="Murphy C."/>
            <person name="Neiman D."/>
            <person name="Pearson M."/>
            <person name="Priest M."/>
            <person name="Roberts A."/>
            <person name="Saif S."/>
            <person name="Shea T."/>
            <person name="Sisk P."/>
            <person name="Sykes S."/>
            <person name="Wortman J."/>
            <person name="Nusbaum C."/>
            <person name="Birren B."/>
        </authorList>
    </citation>
    <scope>NUCLEOTIDE SEQUENCE [LARGE SCALE GENOMIC DNA]</scope>
    <source>
        <strain evidence="2">CBS 100218</strain>
    </source>
</reference>
<evidence type="ECO:0000313" key="1">
    <source>
        <dbReference type="EMBL" id="EON62217.1"/>
    </source>
</evidence>
<proteinExistence type="predicted"/>
<organism evidence="1 2">
    <name type="scientific">Coniosporium apollinis (strain CBS 100218)</name>
    <name type="common">Rock-inhabiting black yeast</name>
    <dbReference type="NCBI Taxonomy" id="1168221"/>
    <lineage>
        <taxon>Eukaryota</taxon>
        <taxon>Fungi</taxon>
        <taxon>Dikarya</taxon>
        <taxon>Ascomycota</taxon>
        <taxon>Pezizomycotina</taxon>
        <taxon>Dothideomycetes</taxon>
        <taxon>Dothideomycetes incertae sedis</taxon>
        <taxon>Coniosporium</taxon>
    </lineage>
</organism>
<dbReference type="GeneID" id="19898749"/>
<sequence>MANIVTQLLDEQFSGLFQDLLKIYQGFDGKLMSRKGRVAKESAMNFKDGVIGSLGDDHPVALLMKDLDEGGHRRVFREAR</sequence>
<dbReference type="Proteomes" id="UP000016924">
    <property type="component" value="Unassembled WGS sequence"/>
</dbReference>
<protein>
    <submittedName>
        <fullName evidence="1">Uncharacterized protein</fullName>
    </submittedName>
</protein>
<gene>
    <name evidence="1" type="ORF">W97_01438</name>
</gene>
<dbReference type="RefSeq" id="XP_007777534.1">
    <property type="nucleotide sequence ID" value="XM_007779344.1"/>
</dbReference>
<dbReference type="HOGENOM" id="CLU_2589650_0_0_1"/>
<keyword evidence="2" id="KW-1185">Reference proteome</keyword>